<protein>
    <recommendedName>
        <fullName evidence="10">O-methyltransferase ZRP4</fullName>
    </recommendedName>
</protein>
<dbReference type="PANTHER" id="PTHR11746">
    <property type="entry name" value="O-METHYLTRANSFERASE"/>
    <property type="match status" value="1"/>
</dbReference>
<dbReference type="RefSeq" id="XP_020199773.2">
    <property type="nucleotide sequence ID" value="XM_020344184.4"/>
</dbReference>
<organism evidence="8 9">
    <name type="scientific">Aegilops tauschii subsp. strangulata</name>
    <name type="common">Goatgrass</name>
    <dbReference type="NCBI Taxonomy" id="200361"/>
    <lineage>
        <taxon>Eukaryota</taxon>
        <taxon>Viridiplantae</taxon>
        <taxon>Streptophyta</taxon>
        <taxon>Embryophyta</taxon>
        <taxon>Tracheophyta</taxon>
        <taxon>Spermatophyta</taxon>
        <taxon>Magnoliopsida</taxon>
        <taxon>Liliopsida</taxon>
        <taxon>Poales</taxon>
        <taxon>Poaceae</taxon>
        <taxon>BOP clade</taxon>
        <taxon>Pooideae</taxon>
        <taxon>Triticodae</taxon>
        <taxon>Triticeae</taxon>
        <taxon>Triticinae</taxon>
        <taxon>Aegilops</taxon>
    </lineage>
</organism>
<dbReference type="InterPro" id="IPR016461">
    <property type="entry name" value="COMT-like"/>
</dbReference>
<dbReference type="SUPFAM" id="SSF53335">
    <property type="entry name" value="S-adenosyl-L-methionine-dependent methyltransferases"/>
    <property type="match status" value="1"/>
</dbReference>
<feature type="active site" description="Proton acceptor" evidence="5">
    <location>
        <position position="300"/>
    </location>
</feature>
<dbReference type="Proteomes" id="UP000015105">
    <property type="component" value="Chromosome 4D"/>
</dbReference>
<keyword evidence="3" id="KW-0949">S-adenosyl-L-methionine</keyword>
<dbReference type="Pfam" id="PF00891">
    <property type="entry name" value="Methyltransf_2"/>
    <property type="match status" value="1"/>
</dbReference>
<evidence type="ECO:0000256" key="3">
    <source>
        <dbReference type="ARBA" id="ARBA00022691"/>
    </source>
</evidence>
<dbReference type="PROSITE" id="PS51683">
    <property type="entry name" value="SAM_OMT_II"/>
    <property type="match status" value="1"/>
</dbReference>
<dbReference type="Gene3D" id="3.40.50.150">
    <property type="entry name" value="Vaccinia Virus protein VP39"/>
    <property type="match status" value="1"/>
</dbReference>
<comment type="similarity">
    <text evidence="4">Belongs to the class I-like SAM-binding methyltransferase superfamily. Cation-independent O-methyltransferase family. COMT subfamily.</text>
</comment>
<evidence type="ECO:0000256" key="5">
    <source>
        <dbReference type="PIRSR" id="PIRSR005739-1"/>
    </source>
</evidence>
<evidence type="ECO:0000313" key="9">
    <source>
        <dbReference type="Proteomes" id="UP000015105"/>
    </source>
</evidence>
<evidence type="ECO:0000256" key="4">
    <source>
        <dbReference type="ARBA" id="ARBA00034481"/>
    </source>
</evidence>
<dbReference type="Gene3D" id="1.10.10.10">
    <property type="entry name" value="Winged helix-like DNA-binding domain superfamily/Winged helix DNA-binding domain"/>
    <property type="match status" value="1"/>
</dbReference>
<reference evidence="8" key="3">
    <citation type="journal article" date="2017" name="Nature">
        <title>Genome sequence of the progenitor of the wheat D genome Aegilops tauschii.</title>
        <authorList>
            <person name="Luo M.C."/>
            <person name="Gu Y.Q."/>
            <person name="Puiu D."/>
            <person name="Wang H."/>
            <person name="Twardziok S.O."/>
            <person name="Deal K.R."/>
            <person name="Huo N."/>
            <person name="Zhu T."/>
            <person name="Wang L."/>
            <person name="Wang Y."/>
            <person name="McGuire P.E."/>
            <person name="Liu S."/>
            <person name="Long H."/>
            <person name="Ramasamy R.K."/>
            <person name="Rodriguez J.C."/>
            <person name="Van S.L."/>
            <person name="Yuan L."/>
            <person name="Wang Z."/>
            <person name="Xia Z."/>
            <person name="Xiao L."/>
            <person name="Anderson O.D."/>
            <person name="Ouyang S."/>
            <person name="Liang Y."/>
            <person name="Zimin A.V."/>
            <person name="Pertea G."/>
            <person name="Qi P."/>
            <person name="Bennetzen J.L."/>
            <person name="Dai X."/>
            <person name="Dawson M.W."/>
            <person name="Muller H.G."/>
            <person name="Kugler K."/>
            <person name="Rivarola-Duarte L."/>
            <person name="Spannagl M."/>
            <person name="Mayer K.F.X."/>
            <person name="Lu F.H."/>
            <person name="Bevan M.W."/>
            <person name="Leroy P."/>
            <person name="Li P."/>
            <person name="You F.M."/>
            <person name="Sun Q."/>
            <person name="Liu Z."/>
            <person name="Lyons E."/>
            <person name="Wicker T."/>
            <person name="Salzberg S.L."/>
            <person name="Devos K.M."/>
            <person name="Dvorak J."/>
        </authorList>
    </citation>
    <scope>NUCLEOTIDE SEQUENCE [LARGE SCALE GENOMIC DNA]</scope>
    <source>
        <strain evidence="8">cv. AL8/78</strain>
    </source>
</reference>
<keyword evidence="2" id="KW-0808">Transferase</keyword>
<dbReference type="PIRSF" id="PIRSF005739">
    <property type="entry name" value="O-mtase"/>
    <property type="match status" value="1"/>
</dbReference>
<reference evidence="9" key="2">
    <citation type="journal article" date="2017" name="Nat. Plants">
        <title>The Aegilops tauschii genome reveals multiple impacts of transposons.</title>
        <authorList>
            <person name="Zhao G."/>
            <person name="Zou C."/>
            <person name="Li K."/>
            <person name="Wang K."/>
            <person name="Li T."/>
            <person name="Gao L."/>
            <person name="Zhang X."/>
            <person name="Wang H."/>
            <person name="Yang Z."/>
            <person name="Liu X."/>
            <person name="Jiang W."/>
            <person name="Mao L."/>
            <person name="Kong X."/>
            <person name="Jiao Y."/>
            <person name="Jia J."/>
        </authorList>
    </citation>
    <scope>NUCLEOTIDE SEQUENCE [LARGE SCALE GENOMIC DNA]</scope>
    <source>
        <strain evidence="9">cv. AL8/78</strain>
    </source>
</reference>
<dbReference type="InterPro" id="IPR029063">
    <property type="entry name" value="SAM-dependent_MTases_sf"/>
</dbReference>
<dbReference type="InterPro" id="IPR036388">
    <property type="entry name" value="WH-like_DNA-bd_sf"/>
</dbReference>
<dbReference type="GO" id="GO:0008171">
    <property type="term" value="F:O-methyltransferase activity"/>
    <property type="evidence" value="ECO:0007669"/>
    <property type="project" value="InterPro"/>
</dbReference>
<dbReference type="EnsemblPlants" id="AET4Gv20154600.2">
    <property type="protein sequence ID" value="AET4Gv20154600.2"/>
    <property type="gene ID" value="AET4Gv20154600"/>
</dbReference>
<dbReference type="STRING" id="200361.A0A453HD17"/>
<reference evidence="8" key="4">
    <citation type="submission" date="2019-03" db="UniProtKB">
        <authorList>
            <consortium name="EnsemblPlants"/>
        </authorList>
    </citation>
    <scope>IDENTIFICATION</scope>
</reference>
<dbReference type="GeneID" id="109785595"/>
<reference evidence="8" key="5">
    <citation type="journal article" date="2021" name="G3 (Bethesda)">
        <title>Aegilops tauschii genome assembly Aet v5.0 features greater sequence contiguity and improved annotation.</title>
        <authorList>
            <person name="Wang L."/>
            <person name="Zhu T."/>
            <person name="Rodriguez J.C."/>
            <person name="Deal K.R."/>
            <person name="Dubcovsky J."/>
            <person name="McGuire P.E."/>
            <person name="Lux T."/>
            <person name="Spannagl M."/>
            <person name="Mayer K.F.X."/>
            <person name="Baldrich P."/>
            <person name="Meyers B.C."/>
            <person name="Huo N."/>
            <person name="Gu Y.Q."/>
            <person name="Zhou H."/>
            <person name="Devos K.M."/>
            <person name="Bennetzen J.L."/>
            <person name="Unver T."/>
            <person name="Budak H."/>
            <person name="Gulick P.J."/>
            <person name="Galiba G."/>
            <person name="Kalapos B."/>
            <person name="Nelson D.R."/>
            <person name="Li P."/>
            <person name="You F.M."/>
            <person name="Luo M.C."/>
            <person name="Dvorak J."/>
        </authorList>
    </citation>
    <scope>NUCLEOTIDE SEQUENCE [LARGE SCALE GENOMIC DNA]</scope>
    <source>
        <strain evidence="8">cv. AL8/78</strain>
    </source>
</reference>
<evidence type="ECO:0000256" key="1">
    <source>
        <dbReference type="ARBA" id="ARBA00022603"/>
    </source>
</evidence>
<reference evidence="9" key="1">
    <citation type="journal article" date="2014" name="Science">
        <title>Ancient hybridizations among the ancestral genomes of bread wheat.</title>
        <authorList>
            <consortium name="International Wheat Genome Sequencing Consortium,"/>
            <person name="Marcussen T."/>
            <person name="Sandve S.R."/>
            <person name="Heier L."/>
            <person name="Spannagl M."/>
            <person name="Pfeifer M."/>
            <person name="Jakobsen K.S."/>
            <person name="Wulff B.B."/>
            <person name="Steuernagel B."/>
            <person name="Mayer K.F."/>
            <person name="Olsen O.A."/>
        </authorList>
    </citation>
    <scope>NUCLEOTIDE SEQUENCE [LARGE SCALE GENOMIC DNA]</scope>
    <source>
        <strain evidence="9">cv. AL8/78</strain>
    </source>
</reference>
<keyword evidence="1" id="KW-0489">Methyltransferase</keyword>
<dbReference type="GO" id="GO:0046983">
    <property type="term" value="F:protein dimerization activity"/>
    <property type="evidence" value="ECO:0007669"/>
    <property type="project" value="InterPro"/>
</dbReference>
<evidence type="ECO:0008006" key="10">
    <source>
        <dbReference type="Google" id="ProtNLM"/>
    </source>
</evidence>
<sequence>MCRSIVLDGCTLLERKTPHQIARGRVIKLATMAAQAQQLTVPTEAELLQGQADLWRHSLYYMTSMAFQCVVKLGIPTTIHSLGGAASLPDLVAALSLPPAKLPYLRRIMRLLATSGVFAADNAADVVTYRLTPLSWLLLDGVAVDGHPSQTSCVLASTSRHCVEAAMGLSDWFKKDVAASPFEDLHGVTLFDESMAEHDPEIDAVFNEALASHDNSGFLTVLRECGTIFQGLESLTDCCGGDGTTARAIMEAFPQIKCTVLDLPRVIDSVPADGVVNYVAGDMFKSIPPAQAVLVKLVLHHWSDEDCVKILAQCKKVIPSREEGGKVIVIDILVDPSSGPTYEAELLVDVAMMVTTNGRQRDETDWSELFMKAGFSDYKIVKKLGARGVFEVYP</sequence>
<dbReference type="FunFam" id="1.10.10.10:FF:000213">
    <property type="entry name" value="Coniferyl alcohol 9-O-methyltransferase"/>
    <property type="match status" value="1"/>
</dbReference>
<dbReference type="Pfam" id="PF08100">
    <property type="entry name" value="Dimerisation"/>
    <property type="match status" value="1"/>
</dbReference>
<feature type="domain" description="O-methyltransferase dimerisation" evidence="7">
    <location>
        <begin position="55"/>
        <end position="139"/>
    </location>
</feature>
<evidence type="ECO:0000313" key="8">
    <source>
        <dbReference type="EnsemblPlants" id="AET4Gv20154600.2"/>
    </source>
</evidence>
<feature type="domain" description="O-methyltransferase C-terminal" evidence="6">
    <location>
        <begin position="169"/>
        <end position="376"/>
    </location>
</feature>
<proteinExistence type="inferred from homology"/>
<dbReference type="InterPro" id="IPR001077">
    <property type="entry name" value="COMT_C"/>
</dbReference>
<dbReference type="GO" id="GO:0032259">
    <property type="term" value="P:methylation"/>
    <property type="evidence" value="ECO:0007669"/>
    <property type="project" value="UniProtKB-KW"/>
</dbReference>
<dbReference type="InterPro" id="IPR036390">
    <property type="entry name" value="WH_DNA-bd_sf"/>
</dbReference>
<name>A0A453HD17_AEGTS</name>
<accession>A0A453HD17</accession>
<dbReference type="SUPFAM" id="SSF46785">
    <property type="entry name" value="Winged helix' DNA-binding domain"/>
    <property type="match status" value="1"/>
</dbReference>
<dbReference type="AlphaFoldDB" id="A0A453HD17"/>
<keyword evidence="9" id="KW-1185">Reference proteome</keyword>
<dbReference type="InterPro" id="IPR012967">
    <property type="entry name" value="COMT_dimerisation"/>
</dbReference>
<dbReference type="Gramene" id="AET4Gv20154600.2">
    <property type="protein sequence ID" value="AET4Gv20154600.2"/>
    <property type="gene ID" value="AET4Gv20154600"/>
</dbReference>
<dbReference type="FunFam" id="3.40.50.150:FF:000185">
    <property type="entry name" value="O-methyltransferase family protein"/>
    <property type="match status" value="1"/>
</dbReference>
<evidence type="ECO:0000259" key="6">
    <source>
        <dbReference type="Pfam" id="PF00891"/>
    </source>
</evidence>
<evidence type="ECO:0000256" key="2">
    <source>
        <dbReference type="ARBA" id="ARBA00022679"/>
    </source>
</evidence>
<evidence type="ECO:0000259" key="7">
    <source>
        <dbReference type="Pfam" id="PF08100"/>
    </source>
</evidence>